<gene>
    <name evidence="1" type="ORF">LOC62_03G005197</name>
</gene>
<protein>
    <recommendedName>
        <fullName evidence="3">CxC5 like cysteine cluster associated with KDZ domain-containing protein</fullName>
    </recommendedName>
</protein>
<name>A0AAF1BR37_9TREE</name>
<dbReference type="AlphaFoldDB" id="A0AAF1BR37"/>
<dbReference type="RefSeq" id="XP_062627705.1">
    <property type="nucleotide sequence ID" value="XM_062771721.1"/>
</dbReference>
<keyword evidence="2" id="KW-1185">Reference proteome</keyword>
<dbReference type="GeneID" id="87808426"/>
<evidence type="ECO:0000313" key="1">
    <source>
        <dbReference type="EMBL" id="WOO81673.1"/>
    </source>
</evidence>
<sequence length="330" mass="36728">MVICQGCFDNLFACTPFEHEMIPYTVPANGNDFSCDTHHATLSNAMLMAVYMTGNFNTFWNTAAAHLATLTKQLPKTFYTLSGPPSNFDVCETCLLGYVVPLGMQGFFVQQPNAASCDMCPEAPRRRAFHVRMLDAYLQTNFRPFGAFARKIAQYPACPRREPRKNGTWYAISPTCHVCPECWINWASITPLGKTTNIQPIQKSESIICCLWSPRMRNLWLAGDLADFKTFAAHREQVYIKTWLKFKMDLEMNTIKAAQAASMGVNGVILAGSYATAGATQYGNSSIGWYDSSAQASGQQMIKQSNQMWSEVAQGNTGHAALIQLWTTVE</sequence>
<dbReference type="Proteomes" id="UP000827549">
    <property type="component" value="Chromosome 3"/>
</dbReference>
<dbReference type="EMBL" id="CP086716">
    <property type="protein sequence ID" value="WOO81673.1"/>
    <property type="molecule type" value="Genomic_DNA"/>
</dbReference>
<reference evidence="1" key="1">
    <citation type="submission" date="2023-10" db="EMBL/GenBank/DDBJ databases">
        <authorList>
            <person name="Noh H."/>
        </authorList>
    </citation>
    <scope>NUCLEOTIDE SEQUENCE</scope>
    <source>
        <strain evidence="1">DUCC4014</strain>
    </source>
</reference>
<accession>A0AAF1BR37</accession>
<organism evidence="1 2">
    <name type="scientific">Vanrija pseudolonga</name>
    <dbReference type="NCBI Taxonomy" id="143232"/>
    <lineage>
        <taxon>Eukaryota</taxon>
        <taxon>Fungi</taxon>
        <taxon>Dikarya</taxon>
        <taxon>Basidiomycota</taxon>
        <taxon>Agaricomycotina</taxon>
        <taxon>Tremellomycetes</taxon>
        <taxon>Trichosporonales</taxon>
        <taxon>Trichosporonaceae</taxon>
        <taxon>Vanrija</taxon>
    </lineage>
</organism>
<evidence type="ECO:0008006" key="3">
    <source>
        <dbReference type="Google" id="ProtNLM"/>
    </source>
</evidence>
<proteinExistence type="predicted"/>
<evidence type="ECO:0000313" key="2">
    <source>
        <dbReference type="Proteomes" id="UP000827549"/>
    </source>
</evidence>